<protein>
    <submittedName>
        <fullName evidence="1">Uncharacterized protein</fullName>
    </submittedName>
</protein>
<proteinExistence type="predicted"/>
<comment type="caution">
    <text evidence="1">The sequence shown here is derived from an EMBL/GenBank/DDBJ whole genome shotgun (WGS) entry which is preliminary data.</text>
</comment>
<keyword evidence="2" id="KW-1185">Reference proteome</keyword>
<organism evidence="1 2">
    <name type="scientific">Actinophytocola xanthii</name>
    <dbReference type="NCBI Taxonomy" id="1912961"/>
    <lineage>
        <taxon>Bacteria</taxon>
        <taxon>Bacillati</taxon>
        <taxon>Actinomycetota</taxon>
        <taxon>Actinomycetes</taxon>
        <taxon>Pseudonocardiales</taxon>
        <taxon>Pseudonocardiaceae</taxon>
    </lineage>
</organism>
<sequence>MSASVGDSGEVVALWSAAEDVPALNSTTTVPDLAAFPDPRASRAVAARVTVHTPDMAVAARISGLSLAFPDVQPLPDGHVMVVGARCRWRPDGPDRNAVVYDADGSVLAEHTLGDGIEHVQTTRRGETWVGYFDEGVYGNFGWGEPGSDPPLGACGLARFSAALTQEWRFSEDAAGAWGGISDCYALNVDGDTAWACYYMDFPIVRIQNDTVTGWHNGIEGARTLAVAGSRIALFGGYGPDHDRLVVGVLDGDRFHPTGEYRVVQPDGRTLPSSADVAGRGEGLHVLLDDTWLRLDVEDIPASPSR</sequence>
<dbReference type="AlphaFoldDB" id="A0A1Q8BY72"/>
<accession>A0A1Q8BY72</accession>
<dbReference type="STRING" id="1912961.BU204_35890"/>
<gene>
    <name evidence="1" type="ORF">BU204_35890</name>
</gene>
<dbReference type="EMBL" id="MSIE01000110">
    <property type="protein sequence ID" value="OLF07059.1"/>
    <property type="molecule type" value="Genomic_DNA"/>
</dbReference>
<name>A0A1Q8BY72_9PSEU</name>
<dbReference type="Proteomes" id="UP000185596">
    <property type="component" value="Unassembled WGS sequence"/>
</dbReference>
<evidence type="ECO:0000313" key="1">
    <source>
        <dbReference type="EMBL" id="OLF07059.1"/>
    </source>
</evidence>
<reference evidence="1 2" key="1">
    <citation type="submission" date="2016-12" db="EMBL/GenBank/DDBJ databases">
        <title>The draft genome sequence of Actinophytocola sp. 11-183.</title>
        <authorList>
            <person name="Wang W."/>
            <person name="Yuan L."/>
        </authorList>
    </citation>
    <scope>NUCLEOTIDE SEQUENCE [LARGE SCALE GENOMIC DNA]</scope>
    <source>
        <strain evidence="1 2">11-183</strain>
    </source>
</reference>
<evidence type="ECO:0000313" key="2">
    <source>
        <dbReference type="Proteomes" id="UP000185596"/>
    </source>
</evidence>